<dbReference type="InterPro" id="IPR055272">
    <property type="entry name" value="POPDC1-3_dom"/>
</dbReference>
<feature type="chain" id="PRO_5042983515" description="POPDC1-3 domain-containing protein" evidence="6">
    <location>
        <begin position="18"/>
        <end position="172"/>
    </location>
</feature>
<organism evidence="8 9">
    <name type="scientific">Gryllus longicercus</name>
    <dbReference type="NCBI Taxonomy" id="2509291"/>
    <lineage>
        <taxon>Eukaryota</taxon>
        <taxon>Metazoa</taxon>
        <taxon>Ecdysozoa</taxon>
        <taxon>Arthropoda</taxon>
        <taxon>Hexapoda</taxon>
        <taxon>Insecta</taxon>
        <taxon>Pterygota</taxon>
        <taxon>Neoptera</taxon>
        <taxon>Polyneoptera</taxon>
        <taxon>Orthoptera</taxon>
        <taxon>Ensifera</taxon>
        <taxon>Gryllidea</taxon>
        <taxon>Grylloidea</taxon>
        <taxon>Gryllidae</taxon>
        <taxon>Gryllinae</taxon>
        <taxon>Gryllus</taxon>
    </lineage>
</organism>
<evidence type="ECO:0000256" key="4">
    <source>
        <dbReference type="ARBA" id="ARBA00023136"/>
    </source>
</evidence>
<name>A0AAN9VPK7_9ORTH</name>
<feature type="transmembrane region" description="Helical" evidence="5">
    <location>
        <begin position="138"/>
        <end position="159"/>
    </location>
</feature>
<evidence type="ECO:0000259" key="7">
    <source>
        <dbReference type="Pfam" id="PF04831"/>
    </source>
</evidence>
<keyword evidence="4 5" id="KW-0472">Membrane</keyword>
<evidence type="ECO:0000256" key="5">
    <source>
        <dbReference type="SAM" id="Phobius"/>
    </source>
</evidence>
<dbReference type="Proteomes" id="UP001378592">
    <property type="component" value="Unassembled WGS sequence"/>
</dbReference>
<evidence type="ECO:0000313" key="9">
    <source>
        <dbReference type="Proteomes" id="UP001378592"/>
    </source>
</evidence>
<dbReference type="GO" id="GO:0007507">
    <property type="term" value="P:heart development"/>
    <property type="evidence" value="ECO:0007669"/>
    <property type="project" value="TreeGrafter"/>
</dbReference>
<comment type="subcellular location">
    <subcellularLocation>
        <location evidence="1">Membrane</location>
        <topology evidence="1">Multi-pass membrane protein</topology>
    </subcellularLocation>
</comment>
<dbReference type="GO" id="GO:0042383">
    <property type="term" value="C:sarcolemma"/>
    <property type="evidence" value="ECO:0007669"/>
    <property type="project" value="TreeGrafter"/>
</dbReference>
<comment type="caution">
    <text evidence="8">The sequence shown here is derived from an EMBL/GenBank/DDBJ whole genome shotgun (WGS) entry which is preliminary data.</text>
</comment>
<dbReference type="PANTHER" id="PTHR12101:SF1">
    <property type="entry name" value="BVES"/>
    <property type="match status" value="1"/>
</dbReference>
<evidence type="ECO:0000256" key="6">
    <source>
        <dbReference type="SAM" id="SignalP"/>
    </source>
</evidence>
<dbReference type="GO" id="GO:0051146">
    <property type="term" value="P:striated muscle cell differentiation"/>
    <property type="evidence" value="ECO:0007669"/>
    <property type="project" value="TreeGrafter"/>
</dbReference>
<feature type="signal peptide" evidence="6">
    <location>
        <begin position="1"/>
        <end position="17"/>
    </location>
</feature>
<dbReference type="Pfam" id="PF04831">
    <property type="entry name" value="POPDC1-3"/>
    <property type="match status" value="1"/>
</dbReference>
<gene>
    <name evidence="8" type="ORF">R5R35_014232</name>
</gene>
<evidence type="ECO:0000313" key="8">
    <source>
        <dbReference type="EMBL" id="KAK7868924.1"/>
    </source>
</evidence>
<evidence type="ECO:0000256" key="3">
    <source>
        <dbReference type="ARBA" id="ARBA00022989"/>
    </source>
</evidence>
<dbReference type="PANTHER" id="PTHR12101">
    <property type="entry name" value="POPEYE DOMAIN CONTAINING PROTEIN"/>
    <property type="match status" value="1"/>
</dbReference>
<keyword evidence="2 5" id="KW-0812">Transmembrane</keyword>
<dbReference type="GO" id="GO:0042391">
    <property type="term" value="P:regulation of membrane potential"/>
    <property type="evidence" value="ECO:0007669"/>
    <property type="project" value="TreeGrafter"/>
</dbReference>
<feature type="domain" description="POPDC1-3" evidence="7">
    <location>
        <begin position="86"/>
        <end position="171"/>
    </location>
</feature>
<dbReference type="AlphaFoldDB" id="A0AAN9VPK7"/>
<keyword evidence="6" id="KW-0732">Signal</keyword>
<dbReference type="GO" id="GO:0030552">
    <property type="term" value="F:cAMP binding"/>
    <property type="evidence" value="ECO:0007669"/>
    <property type="project" value="TreeGrafter"/>
</dbReference>
<keyword evidence="9" id="KW-1185">Reference proteome</keyword>
<sequence>MSLLSALAAALLNVVAAASENAATTAWPVDNLTAAPSSVTSTMGVTGAEDYSGTGHHPQWSNTTHNISILSSVFGVSYCLQWGSVNHVYFQLANTFFFLSYLAPNGTYGILYLRCTLLVGCAFFALWGWTVMCSFDAFLWNAAFVAINFIHVCVLLYYLRPVKFSREVEEVS</sequence>
<dbReference type="EMBL" id="JAZDUA010000085">
    <property type="protein sequence ID" value="KAK7868924.1"/>
    <property type="molecule type" value="Genomic_DNA"/>
</dbReference>
<proteinExistence type="predicted"/>
<feature type="transmembrane region" description="Helical" evidence="5">
    <location>
        <begin position="111"/>
        <end position="132"/>
    </location>
</feature>
<dbReference type="InterPro" id="IPR006916">
    <property type="entry name" value="POPDC1-3"/>
</dbReference>
<accession>A0AAN9VPK7</accession>
<evidence type="ECO:0000256" key="1">
    <source>
        <dbReference type="ARBA" id="ARBA00004141"/>
    </source>
</evidence>
<reference evidence="8 9" key="1">
    <citation type="submission" date="2024-03" db="EMBL/GenBank/DDBJ databases">
        <title>The genome assembly and annotation of the cricket Gryllus longicercus Weissman &amp; Gray.</title>
        <authorList>
            <person name="Szrajer S."/>
            <person name="Gray D."/>
            <person name="Ylla G."/>
        </authorList>
    </citation>
    <scope>NUCLEOTIDE SEQUENCE [LARGE SCALE GENOMIC DNA]</scope>
    <source>
        <strain evidence="8">DAG 2021-001</strain>
        <tissue evidence="8">Whole body minus gut</tissue>
    </source>
</reference>
<keyword evidence="3 5" id="KW-1133">Transmembrane helix</keyword>
<protein>
    <recommendedName>
        <fullName evidence="7">POPDC1-3 domain-containing protein</fullName>
    </recommendedName>
</protein>
<evidence type="ECO:0000256" key="2">
    <source>
        <dbReference type="ARBA" id="ARBA00022692"/>
    </source>
</evidence>